<gene>
    <name evidence="1" type="ORF">FSPOR_11238</name>
</gene>
<name>A0A395RHI3_FUSSP</name>
<dbReference type="Proteomes" id="UP000266152">
    <property type="component" value="Unassembled WGS sequence"/>
</dbReference>
<sequence>MPIITKTLTPSYTRVIDNTLTTTTLTPKTRRTRKMVDFILRKRQFARFIEEYATQENDHGFYDQDLEWIEKYCPAGGTKEGEVKYEDSWVKNQRNLRSARALMNGLLILQSRHRSLNLSNKVILHLDLRKQIYDRLSFSTMRLIRDLHPNNLSNLSLTAIPTLILILPSLRVNRSSTLLQLLKHSRHVSFYRHRHSNLGLHLTLLNHSRIVLVKKRLRSIWEMRKATEWRIYNKILRRTEEIRLPEARHENKS</sequence>
<reference evidence="1 2" key="1">
    <citation type="journal article" date="2018" name="PLoS Pathog.">
        <title>Evolution of structural diversity of trichothecenes, a family of toxins produced by plant pathogenic and entomopathogenic fungi.</title>
        <authorList>
            <person name="Proctor R.H."/>
            <person name="McCormick S.P."/>
            <person name="Kim H.S."/>
            <person name="Cardoza R.E."/>
            <person name="Stanley A.M."/>
            <person name="Lindo L."/>
            <person name="Kelly A."/>
            <person name="Brown D.W."/>
            <person name="Lee T."/>
            <person name="Vaughan M.M."/>
            <person name="Alexander N.J."/>
            <person name="Busman M."/>
            <person name="Gutierrez S."/>
        </authorList>
    </citation>
    <scope>NUCLEOTIDE SEQUENCE [LARGE SCALE GENOMIC DNA]</scope>
    <source>
        <strain evidence="1 2">NRRL 3299</strain>
    </source>
</reference>
<organism evidence="1 2">
    <name type="scientific">Fusarium sporotrichioides</name>
    <dbReference type="NCBI Taxonomy" id="5514"/>
    <lineage>
        <taxon>Eukaryota</taxon>
        <taxon>Fungi</taxon>
        <taxon>Dikarya</taxon>
        <taxon>Ascomycota</taxon>
        <taxon>Pezizomycotina</taxon>
        <taxon>Sordariomycetes</taxon>
        <taxon>Hypocreomycetidae</taxon>
        <taxon>Hypocreales</taxon>
        <taxon>Nectriaceae</taxon>
        <taxon>Fusarium</taxon>
    </lineage>
</organism>
<proteinExistence type="predicted"/>
<accession>A0A395RHI3</accession>
<dbReference type="AlphaFoldDB" id="A0A395RHI3"/>
<evidence type="ECO:0000313" key="2">
    <source>
        <dbReference type="Proteomes" id="UP000266152"/>
    </source>
</evidence>
<protein>
    <submittedName>
        <fullName evidence="1">Uncharacterized protein</fullName>
    </submittedName>
</protein>
<comment type="caution">
    <text evidence="1">The sequence shown here is derived from an EMBL/GenBank/DDBJ whole genome shotgun (WGS) entry which is preliminary data.</text>
</comment>
<keyword evidence="2" id="KW-1185">Reference proteome</keyword>
<evidence type="ECO:0000313" key="1">
    <source>
        <dbReference type="EMBL" id="RGP59556.1"/>
    </source>
</evidence>
<dbReference type="EMBL" id="PXOF01000214">
    <property type="protein sequence ID" value="RGP59556.1"/>
    <property type="molecule type" value="Genomic_DNA"/>
</dbReference>